<keyword evidence="2" id="KW-0808">Transferase</keyword>
<keyword evidence="2" id="KW-0489">Methyltransferase</keyword>
<dbReference type="GO" id="GO:0008168">
    <property type="term" value="F:methyltransferase activity"/>
    <property type="evidence" value="ECO:0007669"/>
    <property type="project" value="UniProtKB-KW"/>
</dbReference>
<reference evidence="2" key="1">
    <citation type="submission" date="2019-12" db="EMBL/GenBank/DDBJ databases">
        <authorList>
            <person name="zhang j."/>
            <person name="sun C.M."/>
        </authorList>
    </citation>
    <scope>NUCLEOTIDE SEQUENCE</scope>
    <source>
        <strain evidence="2">NS-1</strain>
    </source>
</reference>
<keyword evidence="3" id="KW-1185">Reference proteome</keyword>
<dbReference type="EMBL" id="CP046640">
    <property type="protein sequence ID" value="QTL98456.1"/>
    <property type="molecule type" value="Genomic_DNA"/>
</dbReference>
<evidence type="ECO:0000313" key="3">
    <source>
        <dbReference type="Proteomes" id="UP000665020"/>
    </source>
</evidence>
<dbReference type="InterPro" id="IPR029026">
    <property type="entry name" value="tRNA_m1G_MTases_N"/>
</dbReference>
<sequence length="193" mass="22085">MSRLEASIYLGLIHYPIYNKRGAKITTTITNMDLHDIARAGKTYSIEKYYVVNPLKSQQSLVRRMKKYWESDYGAEYNSNRQEAFSILDIAASMENVIEDIFRETGSPPILVATDANPFANSVSYSQMREIIFAADRPILIIFGTGWGLTEKTLQECDYILEPVYGRGNFNHLSVRSAVSIILDRLLAEEWWV</sequence>
<dbReference type="RefSeq" id="WP_125990658.1">
    <property type="nucleotide sequence ID" value="NZ_CP046640.1"/>
</dbReference>
<feature type="domain" description="tRNA (guanine-N(1)-)-methyltransferase C-terminal" evidence="1">
    <location>
        <begin position="8"/>
        <end position="187"/>
    </location>
</feature>
<evidence type="ECO:0000259" key="1">
    <source>
        <dbReference type="Pfam" id="PF09936"/>
    </source>
</evidence>
<dbReference type="CDD" id="cd18085">
    <property type="entry name" value="TM1570-like"/>
    <property type="match status" value="1"/>
</dbReference>
<dbReference type="GO" id="GO:0032259">
    <property type="term" value="P:methylation"/>
    <property type="evidence" value="ECO:0007669"/>
    <property type="project" value="UniProtKB-KW"/>
</dbReference>
<proteinExistence type="predicted"/>
<dbReference type="Gene3D" id="3.40.1280.10">
    <property type="match status" value="1"/>
</dbReference>
<dbReference type="KEGG" id="ifn:GM661_10995"/>
<dbReference type="InterPro" id="IPR029028">
    <property type="entry name" value="Alpha/beta_knot_MTases"/>
</dbReference>
<dbReference type="InterPro" id="IPR019230">
    <property type="entry name" value="RNA_MeTrfase_C_dom"/>
</dbReference>
<dbReference type="AlphaFoldDB" id="A0A8A7K9M1"/>
<protein>
    <submittedName>
        <fullName evidence="2">RNA methyltransferase</fullName>
    </submittedName>
</protein>
<gene>
    <name evidence="2" type="ORF">GM661_10995</name>
</gene>
<organism evidence="2 3">
    <name type="scientific">Iocasia fonsfrigidae</name>
    <dbReference type="NCBI Taxonomy" id="2682810"/>
    <lineage>
        <taxon>Bacteria</taxon>
        <taxon>Bacillati</taxon>
        <taxon>Bacillota</taxon>
        <taxon>Clostridia</taxon>
        <taxon>Halanaerobiales</taxon>
        <taxon>Halanaerobiaceae</taxon>
        <taxon>Iocasia</taxon>
    </lineage>
</organism>
<evidence type="ECO:0000313" key="2">
    <source>
        <dbReference type="EMBL" id="QTL98456.1"/>
    </source>
</evidence>
<dbReference type="Proteomes" id="UP000665020">
    <property type="component" value="Chromosome"/>
</dbReference>
<accession>A0A8A7K9M1</accession>
<dbReference type="SUPFAM" id="SSF75217">
    <property type="entry name" value="alpha/beta knot"/>
    <property type="match status" value="1"/>
</dbReference>
<name>A0A8A7K9M1_9FIRM</name>
<dbReference type="Pfam" id="PF09936">
    <property type="entry name" value="Methyltrn_RNA_4"/>
    <property type="match status" value="1"/>
</dbReference>